<gene>
    <name evidence="3" type="ORF">PISMIDRAFT_10094</name>
</gene>
<feature type="region of interest" description="Disordered" evidence="1">
    <location>
        <begin position="371"/>
        <end position="400"/>
    </location>
</feature>
<dbReference type="OrthoDB" id="3268646at2759"/>
<evidence type="ECO:0000313" key="4">
    <source>
        <dbReference type="Proteomes" id="UP000054018"/>
    </source>
</evidence>
<feature type="domain" description="DUF4100" evidence="2">
    <location>
        <begin position="242"/>
        <end position="443"/>
    </location>
</feature>
<reference evidence="3 4" key="1">
    <citation type="submission" date="2014-04" db="EMBL/GenBank/DDBJ databases">
        <authorList>
            <consortium name="DOE Joint Genome Institute"/>
            <person name="Kuo A."/>
            <person name="Kohler A."/>
            <person name="Costa M.D."/>
            <person name="Nagy L.G."/>
            <person name="Floudas D."/>
            <person name="Copeland A."/>
            <person name="Barry K.W."/>
            <person name="Cichocki N."/>
            <person name="Veneault-Fourrey C."/>
            <person name="LaButti K."/>
            <person name="Lindquist E.A."/>
            <person name="Lipzen A."/>
            <person name="Lundell T."/>
            <person name="Morin E."/>
            <person name="Murat C."/>
            <person name="Sun H."/>
            <person name="Tunlid A."/>
            <person name="Henrissat B."/>
            <person name="Grigoriev I.V."/>
            <person name="Hibbett D.S."/>
            <person name="Martin F."/>
            <person name="Nordberg H.P."/>
            <person name="Cantor M.N."/>
            <person name="Hua S.X."/>
        </authorList>
    </citation>
    <scope>NUCLEOTIDE SEQUENCE [LARGE SCALE GENOMIC DNA]</scope>
    <source>
        <strain evidence="3 4">441</strain>
    </source>
</reference>
<dbReference type="HOGENOM" id="CLU_004135_0_0_1"/>
<keyword evidence="4" id="KW-1185">Reference proteome</keyword>
<dbReference type="InterPro" id="IPR025165">
    <property type="entry name" value="DUF4100"/>
</dbReference>
<feature type="region of interest" description="Disordered" evidence="1">
    <location>
        <begin position="97"/>
        <end position="122"/>
    </location>
</feature>
<dbReference type="Proteomes" id="UP000054018">
    <property type="component" value="Unassembled WGS sequence"/>
</dbReference>
<proteinExistence type="predicted"/>
<evidence type="ECO:0000313" key="3">
    <source>
        <dbReference type="EMBL" id="KIK24669.1"/>
    </source>
</evidence>
<dbReference type="Pfam" id="PF13352">
    <property type="entry name" value="DUF4100"/>
    <property type="match status" value="1"/>
</dbReference>
<protein>
    <recommendedName>
        <fullName evidence="2">DUF4100 domain-containing protein</fullName>
    </recommendedName>
</protein>
<feature type="region of interest" description="Disordered" evidence="1">
    <location>
        <begin position="181"/>
        <end position="209"/>
    </location>
</feature>
<dbReference type="EMBL" id="KN833714">
    <property type="protein sequence ID" value="KIK24669.1"/>
    <property type="molecule type" value="Genomic_DNA"/>
</dbReference>
<accession>A0A0C9ZFE7</accession>
<dbReference type="AlphaFoldDB" id="A0A0C9ZFE7"/>
<evidence type="ECO:0000256" key="1">
    <source>
        <dbReference type="SAM" id="MobiDB-lite"/>
    </source>
</evidence>
<name>A0A0C9ZFE7_9AGAM</name>
<sequence>MSLHDFRGHNREFTRVGGWMKHKGKLTEHEHDRYFWAGLSPLFRSSVEGRLKQKDPNLDVSIPFPYDEVCKAAEEVLHQDHFDADDLDLLGPRSISSLSEKENVPPQQHDARGGSVQPLPPSQEARKHLETLEREGSIAQKQDEVETLIKSLSHMSLNDPDYSLLYYRAIKMDPDAAKVIHPPALHSTPVPSSTAPPISPNSSQAHPPRKPIAYERSVNVTQPTNAVHFVIHEEADKYLGAEIFELEDEAVVAAAERNATISKDKCREVFDGVLLPPRLHGKGKEREFPKQSTSLTPVNQPQPPIKPSSATVNPPSAPIHQPSKRADLTPVTQPHATITAPQAPVFVPVDVHHHGFDGNNDDAIMEDESINKPSHQASDSPADKGRKSKPTAAMTSPLSQSADPKAIVDCILATPMTLSLGEVIGASRDVSHHLQELIRYKHQHHSIS</sequence>
<reference evidence="4" key="2">
    <citation type="submission" date="2015-01" db="EMBL/GenBank/DDBJ databases">
        <title>Evolutionary Origins and Diversification of the Mycorrhizal Mutualists.</title>
        <authorList>
            <consortium name="DOE Joint Genome Institute"/>
            <consortium name="Mycorrhizal Genomics Consortium"/>
            <person name="Kohler A."/>
            <person name="Kuo A."/>
            <person name="Nagy L.G."/>
            <person name="Floudas D."/>
            <person name="Copeland A."/>
            <person name="Barry K.W."/>
            <person name="Cichocki N."/>
            <person name="Veneault-Fourrey C."/>
            <person name="LaButti K."/>
            <person name="Lindquist E.A."/>
            <person name="Lipzen A."/>
            <person name="Lundell T."/>
            <person name="Morin E."/>
            <person name="Murat C."/>
            <person name="Riley R."/>
            <person name="Ohm R."/>
            <person name="Sun H."/>
            <person name="Tunlid A."/>
            <person name="Henrissat B."/>
            <person name="Grigoriev I.V."/>
            <person name="Hibbett D.S."/>
            <person name="Martin F."/>
        </authorList>
    </citation>
    <scope>NUCLEOTIDE SEQUENCE [LARGE SCALE GENOMIC DNA]</scope>
    <source>
        <strain evidence="4">441</strain>
    </source>
</reference>
<evidence type="ECO:0000259" key="2">
    <source>
        <dbReference type="Pfam" id="PF13352"/>
    </source>
</evidence>
<feature type="compositionally biased region" description="Polar residues" evidence="1">
    <location>
        <begin position="189"/>
        <end position="205"/>
    </location>
</feature>
<feature type="compositionally biased region" description="Polar residues" evidence="1">
    <location>
        <begin position="290"/>
        <end position="299"/>
    </location>
</feature>
<feature type="region of interest" description="Disordered" evidence="1">
    <location>
        <begin position="277"/>
        <end position="327"/>
    </location>
</feature>
<organism evidence="3 4">
    <name type="scientific">Pisolithus microcarpus 441</name>
    <dbReference type="NCBI Taxonomy" id="765257"/>
    <lineage>
        <taxon>Eukaryota</taxon>
        <taxon>Fungi</taxon>
        <taxon>Dikarya</taxon>
        <taxon>Basidiomycota</taxon>
        <taxon>Agaricomycotina</taxon>
        <taxon>Agaricomycetes</taxon>
        <taxon>Agaricomycetidae</taxon>
        <taxon>Boletales</taxon>
        <taxon>Sclerodermatineae</taxon>
        <taxon>Pisolithaceae</taxon>
        <taxon>Pisolithus</taxon>
    </lineage>
</organism>
<dbReference type="STRING" id="765257.A0A0C9ZFE7"/>